<dbReference type="InterPro" id="IPR038109">
    <property type="entry name" value="DNA_bind_recomb_sf"/>
</dbReference>
<accession>A0A3Q9ENU8</accession>
<evidence type="ECO:0000313" key="4">
    <source>
        <dbReference type="Proteomes" id="UP000280298"/>
    </source>
</evidence>
<name>A0A3Q9ENU8_9ACTN</name>
<evidence type="ECO:0008006" key="5">
    <source>
        <dbReference type="Google" id="ProtNLM"/>
    </source>
</evidence>
<protein>
    <recommendedName>
        <fullName evidence="5">Recombinase family protein</fullName>
    </recommendedName>
</protein>
<organism evidence="3 4">
    <name type="scientific">Streptomyces cyaneochromogenes</name>
    <dbReference type="NCBI Taxonomy" id="2496836"/>
    <lineage>
        <taxon>Bacteria</taxon>
        <taxon>Bacillati</taxon>
        <taxon>Actinomycetota</taxon>
        <taxon>Actinomycetes</taxon>
        <taxon>Kitasatosporales</taxon>
        <taxon>Streptomycetaceae</taxon>
        <taxon>Streptomyces</taxon>
    </lineage>
</organism>
<dbReference type="KEGG" id="scya:EJ357_03615"/>
<dbReference type="SMART" id="SM00857">
    <property type="entry name" value="Resolvase"/>
    <property type="match status" value="1"/>
</dbReference>
<dbReference type="Proteomes" id="UP000280298">
    <property type="component" value="Chromosome"/>
</dbReference>
<feature type="domain" description="Resolvase/invertase-type recombinase catalytic" evidence="1">
    <location>
        <begin position="8"/>
        <end position="156"/>
    </location>
</feature>
<dbReference type="Pfam" id="PF00239">
    <property type="entry name" value="Resolvase"/>
    <property type="match status" value="1"/>
</dbReference>
<dbReference type="InterPro" id="IPR050639">
    <property type="entry name" value="SSR_resolvase"/>
</dbReference>
<evidence type="ECO:0000259" key="2">
    <source>
        <dbReference type="PROSITE" id="PS51737"/>
    </source>
</evidence>
<dbReference type="PANTHER" id="PTHR30461">
    <property type="entry name" value="DNA-INVERTASE FROM LAMBDOID PROPHAGE"/>
    <property type="match status" value="1"/>
</dbReference>
<sequence length="548" mass="60124">MAAKQPRQAIIYCRISDDREGREYGVERQEAHCRKLAARRGWHVVAVLVDNDITGTGRKQRPGYDRLLDMLRDGSANAVLAVSDKRLNRNYRNAFALLDLIQERDIAVEFTKGGPINMNTAEGRGIARRKAIDAQEESEEIGERVADAKADNVRRGEFRGGGRPFGFEADGITPRSLICPACDTTEGFIITVVREEHDKHPEHDDTPCPIEAVTVTCPRGCAAQPVNAPGSEAWHLEAATRAIAEGATKRSELRKWHAEGVRTPARRKRLPDGTRTEPTPGDWTETTFLKLLLRPRNAGLMEVGGEITGKGAWPALVDEDTWRICRAILKNPARRTSPGPARKYLGGGLYLCGICQSPVKTKGRGNARNGSVYTCRTEGHVSRSVAAVDEYVEGQLIDHLTRVGAMDTSVAAPDAPAKDSTEDLTARLKGLNARLKGLADAFADDDTADPVEYRSAARRIKEKITAVEKQIAEQATATLADSDPVDWSLSPEEAWPGYDIERKRKIIATWVKVTILPAEQGRPAGWRPGSKYFNPASVDLDWIKGAAA</sequence>
<evidence type="ECO:0000313" key="3">
    <source>
        <dbReference type="EMBL" id="AZQ32643.1"/>
    </source>
</evidence>
<dbReference type="RefSeq" id="WP_126388528.1">
    <property type="nucleotide sequence ID" value="NZ_CP034539.1"/>
</dbReference>
<feature type="domain" description="Recombinase" evidence="2">
    <location>
        <begin position="218"/>
        <end position="335"/>
    </location>
</feature>
<dbReference type="Gene3D" id="3.90.1750.20">
    <property type="entry name" value="Putative Large Serine Recombinase, Chain B, Domain 2"/>
    <property type="match status" value="1"/>
</dbReference>
<dbReference type="SUPFAM" id="SSF53041">
    <property type="entry name" value="Resolvase-like"/>
    <property type="match status" value="1"/>
</dbReference>
<dbReference type="InterPro" id="IPR006119">
    <property type="entry name" value="Resolv_N"/>
</dbReference>
<dbReference type="GO" id="GO:0000150">
    <property type="term" value="F:DNA strand exchange activity"/>
    <property type="evidence" value="ECO:0007669"/>
    <property type="project" value="InterPro"/>
</dbReference>
<dbReference type="AlphaFoldDB" id="A0A3Q9ENU8"/>
<gene>
    <name evidence="3" type="ORF">EJ357_03615</name>
</gene>
<dbReference type="InterPro" id="IPR011109">
    <property type="entry name" value="DNA_bind_recombinase_dom"/>
</dbReference>
<proteinExistence type="predicted"/>
<dbReference type="PROSITE" id="PS51737">
    <property type="entry name" value="RECOMBINASE_DNA_BIND"/>
    <property type="match status" value="1"/>
</dbReference>
<dbReference type="CDD" id="cd00338">
    <property type="entry name" value="Ser_Recombinase"/>
    <property type="match status" value="1"/>
</dbReference>
<dbReference type="EMBL" id="CP034539">
    <property type="protein sequence ID" value="AZQ32643.1"/>
    <property type="molecule type" value="Genomic_DNA"/>
</dbReference>
<dbReference type="InterPro" id="IPR036162">
    <property type="entry name" value="Resolvase-like_N_sf"/>
</dbReference>
<evidence type="ECO:0000259" key="1">
    <source>
        <dbReference type="PROSITE" id="PS51736"/>
    </source>
</evidence>
<reference evidence="3 4" key="1">
    <citation type="journal article" date="2019" name="Int. J. Syst. Evol. Microbiol.">
        <title>Streptomyces cyaneochromogenes sp. nov., a blue pigment-producing actinomycete from manganese-contaminated soil.</title>
        <authorList>
            <person name="Tang X."/>
            <person name="Zhao J."/>
            <person name="Li K."/>
            <person name="Chen Z."/>
            <person name="Sun Y."/>
            <person name="Gao J."/>
        </authorList>
    </citation>
    <scope>NUCLEOTIDE SEQUENCE [LARGE SCALE GENOMIC DNA]</scope>
    <source>
        <strain evidence="3 4">MK-45</strain>
    </source>
</reference>
<dbReference type="PROSITE" id="PS51736">
    <property type="entry name" value="RECOMBINASES_3"/>
    <property type="match status" value="1"/>
</dbReference>
<dbReference type="OrthoDB" id="4500247at2"/>
<keyword evidence="4" id="KW-1185">Reference proteome</keyword>
<dbReference type="Pfam" id="PF07508">
    <property type="entry name" value="Recombinase"/>
    <property type="match status" value="1"/>
</dbReference>
<dbReference type="Gene3D" id="3.40.50.1390">
    <property type="entry name" value="Resolvase, N-terminal catalytic domain"/>
    <property type="match status" value="1"/>
</dbReference>
<dbReference type="GO" id="GO:0003677">
    <property type="term" value="F:DNA binding"/>
    <property type="evidence" value="ECO:0007669"/>
    <property type="project" value="InterPro"/>
</dbReference>
<dbReference type="PANTHER" id="PTHR30461:SF23">
    <property type="entry name" value="DNA RECOMBINASE-RELATED"/>
    <property type="match status" value="1"/>
</dbReference>